<dbReference type="Gene3D" id="3.10.129.110">
    <property type="entry name" value="Polyketide synthase dehydratase"/>
    <property type="match status" value="1"/>
</dbReference>
<dbReference type="Pfam" id="PF02801">
    <property type="entry name" value="Ketoacyl-synt_C"/>
    <property type="match status" value="1"/>
</dbReference>
<dbReference type="InterPro" id="IPR014043">
    <property type="entry name" value="Acyl_transferase_dom"/>
</dbReference>
<dbReference type="InterPro" id="IPR001227">
    <property type="entry name" value="Ac_transferase_dom_sf"/>
</dbReference>
<evidence type="ECO:0000256" key="4">
    <source>
        <dbReference type="PROSITE-ProRule" id="PRU01363"/>
    </source>
</evidence>
<dbReference type="Gene3D" id="3.40.366.10">
    <property type="entry name" value="Malonyl-Coenzyme A Acyl Carrier Protein, domain 2"/>
    <property type="match status" value="2"/>
</dbReference>
<dbReference type="GO" id="GO:0044550">
    <property type="term" value="P:secondary metabolite biosynthetic process"/>
    <property type="evidence" value="ECO:0007669"/>
    <property type="project" value="TreeGrafter"/>
</dbReference>
<evidence type="ECO:0000256" key="5">
    <source>
        <dbReference type="SAM" id="MobiDB-lite"/>
    </source>
</evidence>
<dbReference type="SMART" id="SM00824">
    <property type="entry name" value="PKS_TE"/>
    <property type="match status" value="1"/>
</dbReference>
<dbReference type="InterPro" id="IPR042104">
    <property type="entry name" value="PKS_dehydratase_sf"/>
</dbReference>
<evidence type="ECO:0000256" key="1">
    <source>
        <dbReference type="ARBA" id="ARBA00022450"/>
    </source>
</evidence>
<dbReference type="Gene3D" id="3.30.70.3290">
    <property type="match status" value="1"/>
</dbReference>
<dbReference type="SMART" id="SM00823">
    <property type="entry name" value="PKS_PP"/>
    <property type="match status" value="2"/>
</dbReference>
<dbReference type="PROSITE" id="PS00012">
    <property type="entry name" value="PHOSPHOPANTETHEINE"/>
    <property type="match status" value="1"/>
</dbReference>
<feature type="active site" description="Proton donor; for dehydratase activity" evidence="4">
    <location>
        <position position="1504"/>
    </location>
</feature>
<dbReference type="EMBL" id="JAJTJA010000015">
    <property type="protein sequence ID" value="KAH8689371.1"/>
    <property type="molecule type" value="Genomic_DNA"/>
</dbReference>
<evidence type="ECO:0000259" key="8">
    <source>
        <dbReference type="PROSITE" id="PS52019"/>
    </source>
</evidence>
<evidence type="ECO:0000313" key="10">
    <source>
        <dbReference type="Proteomes" id="UP001201262"/>
    </source>
</evidence>
<organism evidence="9 10">
    <name type="scientific">Talaromyces proteolyticus</name>
    <dbReference type="NCBI Taxonomy" id="1131652"/>
    <lineage>
        <taxon>Eukaryota</taxon>
        <taxon>Fungi</taxon>
        <taxon>Dikarya</taxon>
        <taxon>Ascomycota</taxon>
        <taxon>Pezizomycotina</taxon>
        <taxon>Eurotiomycetes</taxon>
        <taxon>Eurotiomycetidae</taxon>
        <taxon>Eurotiales</taxon>
        <taxon>Trichocomaceae</taxon>
        <taxon>Talaromyces</taxon>
        <taxon>Talaromyces sect. Bacilispori</taxon>
    </lineage>
</organism>
<feature type="active site" description="Proton acceptor; for dehydratase activity" evidence="4">
    <location>
        <position position="1317"/>
    </location>
</feature>
<dbReference type="InterPro" id="IPR014030">
    <property type="entry name" value="Ketoacyl_synth_N"/>
</dbReference>
<dbReference type="InterPro" id="IPR006162">
    <property type="entry name" value="Ppantetheine_attach_site"/>
</dbReference>
<dbReference type="Pfam" id="PF22621">
    <property type="entry name" value="CurL-like_PKS_C"/>
    <property type="match status" value="1"/>
</dbReference>
<dbReference type="InterPro" id="IPR018201">
    <property type="entry name" value="Ketoacyl_synth_AS"/>
</dbReference>
<dbReference type="InterPro" id="IPR020841">
    <property type="entry name" value="PKS_Beta-ketoAc_synthase_dom"/>
</dbReference>
<dbReference type="Gene3D" id="1.10.1200.10">
    <property type="entry name" value="ACP-like"/>
    <property type="match status" value="2"/>
</dbReference>
<dbReference type="FunFam" id="3.10.129.110:FF:000001">
    <property type="entry name" value="Sterigmatocystin biosynthesis polyketide synthase"/>
    <property type="match status" value="1"/>
</dbReference>
<dbReference type="Pfam" id="PF00698">
    <property type="entry name" value="Acyl_transf_1"/>
    <property type="match status" value="1"/>
</dbReference>
<feature type="domain" description="Carrier" evidence="6">
    <location>
        <begin position="1750"/>
        <end position="1827"/>
    </location>
</feature>
<protein>
    <submittedName>
        <fullName evidence="9">Polyketide synthase</fullName>
    </submittedName>
</protein>
<dbReference type="GO" id="GO:0031177">
    <property type="term" value="F:phosphopantetheine binding"/>
    <property type="evidence" value="ECO:0007669"/>
    <property type="project" value="InterPro"/>
</dbReference>
<comment type="caution">
    <text evidence="9">The sequence shown here is derived from an EMBL/GenBank/DDBJ whole genome shotgun (WGS) entry which is preliminary data.</text>
</comment>
<dbReference type="CDD" id="cd00833">
    <property type="entry name" value="PKS"/>
    <property type="match status" value="1"/>
</dbReference>
<dbReference type="PROSITE" id="PS52019">
    <property type="entry name" value="PKS_MFAS_DH"/>
    <property type="match status" value="1"/>
</dbReference>
<feature type="domain" description="PKS/mFAS DH" evidence="8">
    <location>
        <begin position="1285"/>
        <end position="1593"/>
    </location>
</feature>
<dbReference type="PROSITE" id="PS52004">
    <property type="entry name" value="KS3_2"/>
    <property type="match status" value="1"/>
</dbReference>
<proteinExistence type="predicted"/>
<dbReference type="PANTHER" id="PTHR43775:SF37">
    <property type="entry name" value="SI:DKEY-61P9.11"/>
    <property type="match status" value="1"/>
</dbReference>
<keyword evidence="3" id="KW-0808">Transferase</keyword>
<dbReference type="Pfam" id="PF00975">
    <property type="entry name" value="Thioesterase"/>
    <property type="match status" value="1"/>
</dbReference>
<gene>
    <name evidence="9" type="ORF">BGW36DRAFT_365142</name>
</gene>
<dbReference type="Gene3D" id="3.40.47.10">
    <property type="match status" value="1"/>
</dbReference>
<dbReference type="InterPro" id="IPR036736">
    <property type="entry name" value="ACP-like_sf"/>
</dbReference>
<dbReference type="InterPro" id="IPR029058">
    <property type="entry name" value="AB_hydrolase_fold"/>
</dbReference>
<dbReference type="PANTHER" id="PTHR43775">
    <property type="entry name" value="FATTY ACID SYNTHASE"/>
    <property type="match status" value="1"/>
</dbReference>
<evidence type="ECO:0000313" key="9">
    <source>
        <dbReference type="EMBL" id="KAH8689371.1"/>
    </source>
</evidence>
<dbReference type="Pfam" id="PF00109">
    <property type="entry name" value="ketoacyl-synt"/>
    <property type="match status" value="1"/>
</dbReference>
<dbReference type="SMART" id="SM00825">
    <property type="entry name" value="PKS_KS"/>
    <property type="match status" value="1"/>
</dbReference>
<dbReference type="InterPro" id="IPR016035">
    <property type="entry name" value="Acyl_Trfase/lysoPLipase"/>
</dbReference>
<feature type="compositionally biased region" description="Low complexity" evidence="5">
    <location>
        <begin position="1615"/>
        <end position="1628"/>
    </location>
</feature>
<dbReference type="GO" id="GO:0004315">
    <property type="term" value="F:3-oxoacyl-[acyl-carrier-protein] synthase activity"/>
    <property type="evidence" value="ECO:0007669"/>
    <property type="project" value="InterPro"/>
</dbReference>
<feature type="domain" description="Ketosynthase family 3 (KS3)" evidence="7">
    <location>
        <begin position="364"/>
        <end position="798"/>
    </location>
</feature>
<dbReference type="InterPro" id="IPR020802">
    <property type="entry name" value="TesA-like"/>
</dbReference>
<name>A0AAD4PTV5_9EURO</name>
<dbReference type="InterPro" id="IPR009081">
    <property type="entry name" value="PP-bd_ACP"/>
</dbReference>
<dbReference type="PROSITE" id="PS00606">
    <property type="entry name" value="KS3_1"/>
    <property type="match status" value="1"/>
</dbReference>
<dbReference type="Proteomes" id="UP001201262">
    <property type="component" value="Unassembled WGS sequence"/>
</dbReference>
<dbReference type="SUPFAM" id="SSF47336">
    <property type="entry name" value="ACP-like"/>
    <property type="match status" value="2"/>
</dbReference>
<dbReference type="InterPro" id="IPR016039">
    <property type="entry name" value="Thiolase-like"/>
</dbReference>
<dbReference type="PROSITE" id="PS50075">
    <property type="entry name" value="CARRIER"/>
    <property type="match status" value="2"/>
</dbReference>
<dbReference type="GeneID" id="70244910"/>
<dbReference type="Pfam" id="PF00550">
    <property type="entry name" value="PP-binding"/>
    <property type="match status" value="2"/>
</dbReference>
<evidence type="ECO:0000256" key="3">
    <source>
        <dbReference type="ARBA" id="ARBA00022679"/>
    </source>
</evidence>
<keyword evidence="1" id="KW-0596">Phosphopantetheine</keyword>
<dbReference type="InterPro" id="IPR014031">
    <property type="entry name" value="Ketoacyl_synth_C"/>
</dbReference>
<dbReference type="Pfam" id="PF14765">
    <property type="entry name" value="PS-DH"/>
    <property type="match status" value="1"/>
</dbReference>
<dbReference type="FunFam" id="3.40.50.1820:FF:000116">
    <property type="entry name" value="Sterigmatocystin biosynthesis polyketide synthase"/>
    <property type="match status" value="1"/>
</dbReference>
<dbReference type="GO" id="GO:0006633">
    <property type="term" value="P:fatty acid biosynthetic process"/>
    <property type="evidence" value="ECO:0007669"/>
    <property type="project" value="InterPro"/>
</dbReference>
<dbReference type="InterPro" id="IPR020806">
    <property type="entry name" value="PKS_PP-bd"/>
</dbReference>
<accession>A0AAD4PTV5</accession>
<keyword evidence="2" id="KW-0597">Phosphoprotein</keyword>
<dbReference type="InterPro" id="IPR001031">
    <property type="entry name" value="Thioesterase"/>
</dbReference>
<dbReference type="InterPro" id="IPR032088">
    <property type="entry name" value="SAT"/>
</dbReference>
<dbReference type="SMART" id="SM00827">
    <property type="entry name" value="PKS_AT"/>
    <property type="match status" value="1"/>
</dbReference>
<dbReference type="RefSeq" id="XP_046065725.1">
    <property type="nucleotide sequence ID" value="XM_046214623.1"/>
</dbReference>
<dbReference type="SUPFAM" id="SSF53901">
    <property type="entry name" value="Thiolase-like"/>
    <property type="match status" value="1"/>
</dbReference>
<feature type="domain" description="Carrier" evidence="6">
    <location>
        <begin position="1634"/>
        <end position="1715"/>
    </location>
</feature>
<sequence length="2133" mass="233939">MDILVCGDQTVDVCPFLVDILIKKRTPLFQAFIRKVKVILENEITLLSSYQRAQIPPFSSLRELVDEYHRRGVHIASLESAFACIAQLAHFIGTSEENPHTYIKPGSRIMGMCIGLLSASAIACCDSLVALIPLAVETIRIAFRLGARVACVAESLEPGQKPWTSLVTGIDSQAVVSDVDSFNKTQALKGPNRLYVSSIASNSTAVSGPPSIRKLLFEDPKLLKSTFHRDLPIYGPYHASHLFLEKHDIISEQSLEVLDSYSQFYPVCGSTFSMSQALFEDSIHQILDVTVDWNSLVKYCSDSITETASPTCRIRAFGPAPIGNSLSSSLKHLVKNGLKLSLDDHASWLSNNSVPSYLSETATGCNIAIIGMAGRFPDAADHEAFWDLLAKGLDVHRVIPPDRFDAEAHTDPSGNGRNKTHTPYGCFIEQPGLFDPRFFNMSPREAKQTDPMQRLAITTAYEAMESSGFVMNRTSSTQANRIGTFYGQTSDDWREINAAENIDTYFITGGVRAFGPGRLNYHFGFSGPSFSIDTACSSSFAAIQLACTSLRAGDCDTVFAGGMNVLTNPDIFAGLSKGQFLSKTGSCKTFDNEADGYCRGDGVATVILKRVEDAIADNDPILAVIRGTATNHSAEAVSITHPHAGAQQYLFQKIMDDLGEDPRDVNYVEMHGTGTQAGDGIEIQSVTNVFAPRGQRRRPINKPLYIGSAKANIGHGEAVSGVSALIKVMLMLQKNLIPPHCGIKGTMNETFPSDLKERGVNIASTLTSFSRAENGQKRLVFINNFSAAGGNSAMLIEDAPHRIPFGEDVRPSQVVTISAKSLASFGKNIERLLSWIDHNRDFSLADLAYTTTARREHYIYRQGFPVESLSQLRQKLESYIQSSNSPSPVSKVPPQVAFVFTGQGAQYSGMGKELFSASDDFRRRIKCFDGMATGQGFPSFISAIDGSLDDLAQVSPIVSQLATTCLQMVLADMWKSWGMKPTAVLGHSLGEYAALYAAGVLSPMDAVFLVAKRAQLLETLCTMHSHLMLAVKGKISNDEMQGIVANSSVEIACFNSVTETVLAGPSQAINEARQSLSAKRPDLRFIELNVPFAFHSTQVDPILDDFEKAAESIIFHPPQVPVLAPSLSTVVDTENIFNANYLRRHARESVDFVGSIMAGMERKTIGTETVWIEIGPHPICSAMIQTTIGPDTTAVASLKKKEDSWKTVASSLSTLYNKGIPINWNEYHRIFEKSVKVLNLPSYAFDEKVYWLEYTNNWTLTKGQITTGGSNQSPKTPEFSTTSIQRIVSESVDNGLATVVAETDLHEPHLKAIICGHKVGGAPLFPSSINADMAYTISKYAFNLVHSDGKEPDMNICNMESSSPLILDLNKTSQVIQIRSEYASGENLANVYFESVSEDGKRITKYAHCVVRFEDAKAWEAEFNRSAYLVNARIKSMQTSNEHVHTIYRGMAYKLFSALVDYSPTFRGMEEVRLDSSNLEAAARIRFQTKPEDGEFMFSPYCIDNTCHVSGFIMNATDAVDSENQIYISHGWETMRFVRKPSIDKEYMSYVKMSPVSEGSTMVSGDVYVLEGEKIVGVFGGVRFQGVPRKLMPTLLGLKNKTSSPNNRPTREVKPSQTTTKKPTQQSKPDLKSSSAASRPSLLISGALDILASEIGCSLSELDDNIAFEDLGVDSLMSLSISSRFREELEIPVGGTLFIDFGSVGQLKTYLSQFESGPGGDVGNIDPTRSESITKVNTPAESEIGDSPNDDEDDQIFTIRSTIAEEMGVDVEEIQDNIDLSQMGMDSLMSLAILGSLRERTGLSFPSDFLIENTTIEQMIISLDLKKKPKQVPTNTINIADIAPKVQDIRLPKQSEIPSINVDLSSYPPSQIILLSGNPRTATRKLFLLPDGSGAAFSYAPIPELDNHTVVYGLNCPFMRTPELFTIGVPAVTKIYMQAIKSRQPEGPYLLGGWSAGGVLAYEMTRQLIAQGERVEKLILVDSPFPIGLEALPPVFHNFCNEIGLLGDGKTKPPEWLLPHFRATVRELTAYSEILETTSLNTEGMPPTTLIWARDGVVKGIDDPKPVWEEGVRMPNSMEWLVNNRKNLGSNGWDKLVGKTNTRCVSMEGNHFTMMRDPLAAEVGKLIKEAMDI</sequence>
<feature type="region of interest" description="C-terminal hotdog fold" evidence="4">
    <location>
        <begin position="1442"/>
        <end position="1593"/>
    </location>
</feature>
<dbReference type="Pfam" id="PF16073">
    <property type="entry name" value="SAT"/>
    <property type="match status" value="1"/>
</dbReference>
<dbReference type="InterPro" id="IPR030918">
    <property type="entry name" value="PT_fungal_PKS"/>
</dbReference>
<dbReference type="InterPro" id="IPR049900">
    <property type="entry name" value="PKS_mFAS_DH"/>
</dbReference>
<evidence type="ECO:0000259" key="6">
    <source>
        <dbReference type="PROSITE" id="PS50075"/>
    </source>
</evidence>
<dbReference type="NCBIfam" id="TIGR04532">
    <property type="entry name" value="PT_fungal_PKS"/>
    <property type="match status" value="1"/>
</dbReference>
<dbReference type="InterPro" id="IPR049551">
    <property type="entry name" value="PKS_DH_C"/>
</dbReference>
<evidence type="ECO:0000259" key="7">
    <source>
        <dbReference type="PROSITE" id="PS52004"/>
    </source>
</evidence>
<dbReference type="Gene3D" id="3.40.50.1820">
    <property type="entry name" value="alpha/beta hydrolase"/>
    <property type="match status" value="1"/>
</dbReference>
<dbReference type="SUPFAM" id="SSF53474">
    <property type="entry name" value="alpha/beta-Hydrolases"/>
    <property type="match status" value="1"/>
</dbReference>
<reference evidence="9" key="1">
    <citation type="submission" date="2021-12" db="EMBL/GenBank/DDBJ databases">
        <title>Convergent genome expansion in fungi linked to evolution of root-endophyte symbiosis.</title>
        <authorList>
            <consortium name="DOE Joint Genome Institute"/>
            <person name="Ke Y.-H."/>
            <person name="Bonito G."/>
            <person name="Liao H.-L."/>
            <person name="Looney B."/>
            <person name="Rojas-Flechas A."/>
            <person name="Nash J."/>
            <person name="Hameed K."/>
            <person name="Schadt C."/>
            <person name="Martin F."/>
            <person name="Crous P.W."/>
            <person name="Miettinen O."/>
            <person name="Magnuson J.K."/>
            <person name="Labbe J."/>
            <person name="Jacobson D."/>
            <person name="Doktycz M.J."/>
            <person name="Veneault-Fourrey C."/>
            <person name="Kuo A."/>
            <person name="Mondo S."/>
            <person name="Calhoun S."/>
            <person name="Riley R."/>
            <person name="Ohm R."/>
            <person name="LaButti K."/>
            <person name="Andreopoulos B."/>
            <person name="Pangilinan J."/>
            <person name="Nolan M."/>
            <person name="Tritt A."/>
            <person name="Clum A."/>
            <person name="Lipzen A."/>
            <person name="Daum C."/>
            <person name="Barry K."/>
            <person name="Grigoriev I.V."/>
            <person name="Vilgalys R."/>
        </authorList>
    </citation>
    <scope>NUCLEOTIDE SEQUENCE</scope>
    <source>
        <strain evidence="9">PMI_201</strain>
    </source>
</reference>
<evidence type="ECO:0000256" key="2">
    <source>
        <dbReference type="ARBA" id="ARBA00022553"/>
    </source>
</evidence>
<dbReference type="GO" id="GO:0004312">
    <property type="term" value="F:fatty acid synthase activity"/>
    <property type="evidence" value="ECO:0007669"/>
    <property type="project" value="TreeGrafter"/>
</dbReference>
<feature type="region of interest" description="N-terminal hotdog fold" evidence="4">
    <location>
        <begin position="1285"/>
        <end position="1420"/>
    </location>
</feature>
<feature type="region of interest" description="Disordered" evidence="5">
    <location>
        <begin position="1596"/>
        <end position="1637"/>
    </location>
</feature>
<keyword evidence="10" id="KW-1185">Reference proteome</keyword>
<dbReference type="SUPFAM" id="SSF52151">
    <property type="entry name" value="FabD/lysophospholipase-like"/>
    <property type="match status" value="1"/>
</dbReference>
<dbReference type="InterPro" id="IPR050091">
    <property type="entry name" value="PKS_NRPS_Biosynth_Enz"/>
</dbReference>